<dbReference type="GO" id="GO:0000978">
    <property type="term" value="F:RNA polymerase II cis-regulatory region sequence-specific DNA binding"/>
    <property type="evidence" value="ECO:0007669"/>
    <property type="project" value="TreeGrafter"/>
</dbReference>
<feature type="compositionally biased region" description="Low complexity" evidence="6">
    <location>
        <begin position="228"/>
        <end position="242"/>
    </location>
</feature>
<evidence type="ECO:0000256" key="1">
    <source>
        <dbReference type="ARBA" id="ARBA00004123"/>
    </source>
</evidence>
<dbReference type="PANTHER" id="PTHR16223:SF56">
    <property type="entry name" value="TRANSCRIPTION FACTOR BHLH110"/>
    <property type="match status" value="1"/>
</dbReference>
<dbReference type="GO" id="GO:0005634">
    <property type="term" value="C:nucleus"/>
    <property type="evidence" value="ECO:0007669"/>
    <property type="project" value="UniProtKB-SubCell"/>
</dbReference>
<dbReference type="AlphaFoldDB" id="A0A9Q1KHK0"/>
<comment type="subcellular location">
    <subcellularLocation>
        <location evidence="1">Nucleus</location>
    </subcellularLocation>
</comment>
<evidence type="ECO:0000313" key="8">
    <source>
        <dbReference type="EMBL" id="KAJ8443660.1"/>
    </source>
</evidence>
<dbReference type="PROSITE" id="PS50888">
    <property type="entry name" value="BHLH"/>
    <property type="match status" value="1"/>
</dbReference>
<feature type="domain" description="BHLH" evidence="7">
    <location>
        <begin position="244"/>
        <end position="293"/>
    </location>
</feature>
<protein>
    <recommendedName>
        <fullName evidence="7">BHLH domain-containing protein</fullName>
    </recommendedName>
</protein>
<name>A0A9Q1KHK0_9CARY</name>
<dbReference type="EMBL" id="JAKOGI010000115">
    <property type="protein sequence ID" value="KAJ8443660.1"/>
    <property type="molecule type" value="Genomic_DNA"/>
</dbReference>
<dbReference type="Gene3D" id="4.10.280.10">
    <property type="entry name" value="Helix-loop-helix DNA-binding domain"/>
    <property type="match status" value="1"/>
</dbReference>
<keyword evidence="5" id="KW-0539">Nucleus</keyword>
<gene>
    <name evidence="8" type="ORF">Cgig2_019642</name>
</gene>
<evidence type="ECO:0000256" key="5">
    <source>
        <dbReference type="ARBA" id="ARBA00023242"/>
    </source>
</evidence>
<keyword evidence="9" id="KW-1185">Reference proteome</keyword>
<dbReference type="OrthoDB" id="760019at2759"/>
<comment type="caution">
    <text evidence="8">The sequence shown here is derived from an EMBL/GenBank/DDBJ whole genome shotgun (WGS) entry which is preliminary data.</text>
</comment>
<accession>A0A9Q1KHK0</accession>
<dbReference type="InterPro" id="IPR011598">
    <property type="entry name" value="bHLH_dom"/>
</dbReference>
<dbReference type="Proteomes" id="UP001153076">
    <property type="component" value="Unassembled WGS sequence"/>
</dbReference>
<dbReference type="PANTHER" id="PTHR16223">
    <property type="entry name" value="TRANSCRIPTION FACTOR BHLH83-RELATED"/>
    <property type="match status" value="1"/>
</dbReference>
<feature type="region of interest" description="Disordered" evidence="6">
    <location>
        <begin position="308"/>
        <end position="328"/>
    </location>
</feature>
<keyword evidence="3" id="KW-0238">DNA-binding</keyword>
<proteinExistence type="predicted"/>
<dbReference type="CDD" id="cd11393">
    <property type="entry name" value="bHLH_AtbHLH_like"/>
    <property type="match status" value="1"/>
</dbReference>
<evidence type="ECO:0000256" key="3">
    <source>
        <dbReference type="ARBA" id="ARBA00023125"/>
    </source>
</evidence>
<dbReference type="SUPFAM" id="SSF47459">
    <property type="entry name" value="HLH, helix-loop-helix DNA-binding domain"/>
    <property type="match status" value="1"/>
</dbReference>
<dbReference type="InterPro" id="IPR045239">
    <property type="entry name" value="bHLH95_bHLH"/>
</dbReference>
<organism evidence="8 9">
    <name type="scientific">Carnegiea gigantea</name>
    <dbReference type="NCBI Taxonomy" id="171969"/>
    <lineage>
        <taxon>Eukaryota</taxon>
        <taxon>Viridiplantae</taxon>
        <taxon>Streptophyta</taxon>
        <taxon>Embryophyta</taxon>
        <taxon>Tracheophyta</taxon>
        <taxon>Spermatophyta</taxon>
        <taxon>Magnoliopsida</taxon>
        <taxon>eudicotyledons</taxon>
        <taxon>Gunneridae</taxon>
        <taxon>Pentapetalae</taxon>
        <taxon>Caryophyllales</taxon>
        <taxon>Cactineae</taxon>
        <taxon>Cactaceae</taxon>
        <taxon>Cactoideae</taxon>
        <taxon>Echinocereeae</taxon>
        <taxon>Carnegiea</taxon>
    </lineage>
</organism>
<evidence type="ECO:0000313" key="9">
    <source>
        <dbReference type="Proteomes" id="UP001153076"/>
    </source>
</evidence>
<reference evidence="8" key="1">
    <citation type="submission" date="2022-04" db="EMBL/GenBank/DDBJ databases">
        <title>Carnegiea gigantea Genome sequencing and assembly v2.</title>
        <authorList>
            <person name="Copetti D."/>
            <person name="Sanderson M.J."/>
            <person name="Burquez A."/>
            <person name="Wojciechowski M.F."/>
        </authorList>
    </citation>
    <scope>NUCLEOTIDE SEQUENCE</scope>
    <source>
        <strain evidence="8">SGP5-SGP5p</strain>
        <tissue evidence="8">Aerial part</tissue>
    </source>
</reference>
<dbReference type="GO" id="GO:0046983">
    <property type="term" value="F:protein dimerization activity"/>
    <property type="evidence" value="ECO:0007669"/>
    <property type="project" value="InterPro"/>
</dbReference>
<sequence length="364" mass="39461">MNLTENYLCTCRTGTSSISNTFSNKLYCHGNEFLDAGESRPPQNSLSTAILTNIDNDARNLNYLQTNLPKIEEDMLSSFSSFSSLLQNPSTTSVENPAASWFNGFPSSAQCYSNRPGLMQLPFDHGFSSTSLLNQLGLVSSPKSLSILSSNSSSTPRLGLNLQAMDFLGSNASFGSHNRPQYDPLGEEVISPSVGKTIMSNKSTSGALMNGITGTKRAAGNYTSSDQPKASTSSNNSAAPTKKSQLKVSCPPFKVRKEKLGDRIAALHQLVSPFGKTDTASVLTEAIGYIQFLQDQIHTLCMPHAKPSRSKPCRPFQMGGVEDEGKEEGRVELRRRGLCLVPLSWTSFLTPSPSQLDESNQSFF</sequence>
<evidence type="ECO:0000256" key="4">
    <source>
        <dbReference type="ARBA" id="ARBA00023163"/>
    </source>
</evidence>
<dbReference type="InterPro" id="IPR036638">
    <property type="entry name" value="HLH_DNA-bd_sf"/>
</dbReference>
<evidence type="ECO:0000259" key="7">
    <source>
        <dbReference type="PROSITE" id="PS50888"/>
    </source>
</evidence>
<dbReference type="InterPro" id="IPR045843">
    <property type="entry name" value="IND-like"/>
</dbReference>
<evidence type="ECO:0000256" key="6">
    <source>
        <dbReference type="SAM" id="MobiDB-lite"/>
    </source>
</evidence>
<dbReference type="GO" id="GO:0000981">
    <property type="term" value="F:DNA-binding transcription factor activity, RNA polymerase II-specific"/>
    <property type="evidence" value="ECO:0007669"/>
    <property type="project" value="TreeGrafter"/>
</dbReference>
<feature type="region of interest" description="Disordered" evidence="6">
    <location>
        <begin position="218"/>
        <end position="246"/>
    </location>
</feature>
<keyword evidence="2" id="KW-0805">Transcription regulation</keyword>
<keyword evidence="4" id="KW-0804">Transcription</keyword>
<evidence type="ECO:0000256" key="2">
    <source>
        <dbReference type="ARBA" id="ARBA00023015"/>
    </source>
</evidence>